<evidence type="ECO:0000259" key="1">
    <source>
        <dbReference type="PROSITE" id="PS50995"/>
    </source>
</evidence>
<evidence type="ECO:0000313" key="3">
    <source>
        <dbReference type="Proteomes" id="UP001500618"/>
    </source>
</evidence>
<organism evidence="2 3">
    <name type="scientific">Fodinicola feengrottensis</name>
    <dbReference type="NCBI Taxonomy" id="435914"/>
    <lineage>
        <taxon>Bacteria</taxon>
        <taxon>Bacillati</taxon>
        <taxon>Actinomycetota</taxon>
        <taxon>Actinomycetes</taxon>
        <taxon>Mycobacteriales</taxon>
        <taxon>Fodinicola</taxon>
    </lineage>
</organism>
<dbReference type="Proteomes" id="UP001500618">
    <property type="component" value="Unassembled WGS sequence"/>
</dbReference>
<dbReference type="Gene3D" id="1.10.10.10">
    <property type="entry name" value="Winged helix-like DNA-binding domain superfamily/Winged helix DNA-binding domain"/>
    <property type="match status" value="1"/>
</dbReference>
<dbReference type="SMART" id="SM00347">
    <property type="entry name" value="HTH_MARR"/>
    <property type="match status" value="1"/>
</dbReference>
<dbReference type="RefSeq" id="WP_344315456.1">
    <property type="nucleotide sequence ID" value="NZ_BAAANY010000053.1"/>
</dbReference>
<dbReference type="PANTHER" id="PTHR33164:SF104">
    <property type="entry name" value="TRANSCRIPTIONAL REGULATORY PROTEIN"/>
    <property type="match status" value="1"/>
</dbReference>
<comment type="caution">
    <text evidence="2">The sequence shown here is derived from an EMBL/GenBank/DDBJ whole genome shotgun (WGS) entry which is preliminary data.</text>
</comment>
<dbReference type="PROSITE" id="PS50995">
    <property type="entry name" value="HTH_MARR_2"/>
    <property type="match status" value="1"/>
</dbReference>
<accession>A0ABN2JC53</accession>
<evidence type="ECO:0000313" key="2">
    <source>
        <dbReference type="EMBL" id="GAA1722253.1"/>
    </source>
</evidence>
<reference evidence="2 3" key="1">
    <citation type="journal article" date="2019" name="Int. J. Syst. Evol. Microbiol.">
        <title>The Global Catalogue of Microorganisms (GCM) 10K type strain sequencing project: providing services to taxonomists for standard genome sequencing and annotation.</title>
        <authorList>
            <consortium name="The Broad Institute Genomics Platform"/>
            <consortium name="The Broad Institute Genome Sequencing Center for Infectious Disease"/>
            <person name="Wu L."/>
            <person name="Ma J."/>
        </authorList>
    </citation>
    <scope>NUCLEOTIDE SEQUENCE [LARGE SCALE GENOMIC DNA]</scope>
    <source>
        <strain evidence="2 3">JCM 14718</strain>
    </source>
</reference>
<feature type="domain" description="HTH marR-type" evidence="1">
    <location>
        <begin position="23"/>
        <end position="158"/>
    </location>
</feature>
<name>A0ABN2JC53_9ACTN</name>
<keyword evidence="3" id="KW-1185">Reference proteome</keyword>
<sequence>MEDAVDHILQQWHRERPDLDVSPIGVIGRLSRAADAVEARLEDTYALHGLDGSSYDVLATLRRAGHPYELSPAELSRTAMISSSAVAQRVNKLVTRGWVKRGKSATDGRGTLVRLTAAGLARIEAALPAHLANEHTIVSALTKAEQATLISLLRKLTAT</sequence>
<protein>
    <submittedName>
        <fullName evidence="2">MarR family transcriptional regulator</fullName>
    </submittedName>
</protein>
<dbReference type="PRINTS" id="PR00598">
    <property type="entry name" value="HTHMARR"/>
</dbReference>
<gene>
    <name evidence="2" type="ORF">GCM10009765_82810</name>
</gene>
<dbReference type="PANTHER" id="PTHR33164">
    <property type="entry name" value="TRANSCRIPTIONAL REGULATOR, MARR FAMILY"/>
    <property type="match status" value="1"/>
</dbReference>
<dbReference type="InterPro" id="IPR036388">
    <property type="entry name" value="WH-like_DNA-bd_sf"/>
</dbReference>
<dbReference type="Pfam" id="PF12802">
    <property type="entry name" value="MarR_2"/>
    <property type="match status" value="1"/>
</dbReference>
<dbReference type="InterPro" id="IPR000835">
    <property type="entry name" value="HTH_MarR-typ"/>
</dbReference>
<dbReference type="EMBL" id="BAAANY010000053">
    <property type="protein sequence ID" value="GAA1722253.1"/>
    <property type="molecule type" value="Genomic_DNA"/>
</dbReference>
<proteinExistence type="predicted"/>
<dbReference type="InterPro" id="IPR036390">
    <property type="entry name" value="WH_DNA-bd_sf"/>
</dbReference>
<dbReference type="SUPFAM" id="SSF46785">
    <property type="entry name" value="Winged helix' DNA-binding domain"/>
    <property type="match status" value="1"/>
</dbReference>
<dbReference type="InterPro" id="IPR039422">
    <property type="entry name" value="MarR/SlyA-like"/>
</dbReference>